<accession>A0AAD6CV50</accession>
<dbReference type="EMBL" id="JAQIZZ010000005">
    <property type="protein sequence ID" value="KAJ5540756.1"/>
    <property type="molecule type" value="Genomic_DNA"/>
</dbReference>
<dbReference type="Proteomes" id="UP001220324">
    <property type="component" value="Unassembled WGS sequence"/>
</dbReference>
<proteinExistence type="predicted"/>
<evidence type="ECO:0000256" key="2">
    <source>
        <dbReference type="SAM" id="SignalP"/>
    </source>
</evidence>
<dbReference type="AlphaFoldDB" id="A0AAD6CV50"/>
<gene>
    <name evidence="3" type="ORF">N7494_005832</name>
</gene>
<keyword evidence="4" id="KW-1185">Reference proteome</keyword>
<reference evidence="3 4" key="1">
    <citation type="journal article" date="2023" name="IMA Fungus">
        <title>Comparative genomic study of the Penicillium genus elucidates a diverse pangenome and 15 lateral gene transfer events.</title>
        <authorList>
            <person name="Petersen C."/>
            <person name="Sorensen T."/>
            <person name="Nielsen M.R."/>
            <person name="Sondergaard T.E."/>
            <person name="Sorensen J.L."/>
            <person name="Fitzpatrick D.A."/>
            <person name="Frisvad J.C."/>
            <person name="Nielsen K.L."/>
        </authorList>
    </citation>
    <scope>NUCLEOTIDE SEQUENCE [LARGE SCALE GENOMIC DNA]</scope>
    <source>
        <strain evidence="3 4">IBT 35679</strain>
    </source>
</reference>
<protein>
    <submittedName>
        <fullName evidence="3">Uncharacterized protein</fullName>
    </submittedName>
</protein>
<feature type="signal peptide" evidence="2">
    <location>
        <begin position="1"/>
        <end position="20"/>
    </location>
</feature>
<sequence length="172" mass="17378">MVRLSFSAICIVALASSALATQDVFEKRTNIENGSPLYDCHEACGEVILMAQEGSYCSSSNYSSDLSSCLKCAETCEIWQYYGTEVKYAAGNCSDSATPSSSSSASSCASTTVASTATNTATTATSTSTGTTTGTASATGSTATSSTGAGSIIHQNIGLAGVMGLFVWGLTA</sequence>
<evidence type="ECO:0000313" key="3">
    <source>
        <dbReference type="EMBL" id="KAJ5540756.1"/>
    </source>
</evidence>
<organism evidence="3 4">
    <name type="scientific">Penicillium frequentans</name>
    <dbReference type="NCBI Taxonomy" id="3151616"/>
    <lineage>
        <taxon>Eukaryota</taxon>
        <taxon>Fungi</taxon>
        <taxon>Dikarya</taxon>
        <taxon>Ascomycota</taxon>
        <taxon>Pezizomycotina</taxon>
        <taxon>Eurotiomycetes</taxon>
        <taxon>Eurotiomycetidae</taxon>
        <taxon>Eurotiales</taxon>
        <taxon>Aspergillaceae</taxon>
        <taxon>Penicillium</taxon>
    </lineage>
</organism>
<evidence type="ECO:0000256" key="1">
    <source>
        <dbReference type="SAM" id="MobiDB-lite"/>
    </source>
</evidence>
<feature type="region of interest" description="Disordered" evidence="1">
    <location>
        <begin position="120"/>
        <end position="147"/>
    </location>
</feature>
<name>A0AAD6CV50_9EURO</name>
<comment type="caution">
    <text evidence="3">The sequence shown here is derived from an EMBL/GenBank/DDBJ whole genome shotgun (WGS) entry which is preliminary data.</text>
</comment>
<evidence type="ECO:0000313" key="4">
    <source>
        <dbReference type="Proteomes" id="UP001220324"/>
    </source>
</evidence>
<feature type="chain" id="PRO_5041907824" evidence="2">
    <location>
        <begin position="21"/>
        <end position="172"/>
    </location>
</feature>
<keyword evidence="2" id="KW-0732">Signal</keyword>